<proteinExistence type="predicted"/>
<evidence type="ECO:0000313" key="4">
    <source>
        <dbReference type="Proteomes" id="UP001328107"/>
    </source>
</evidence>
<feature type="non-terminal residue" evidence="3">
    <location>
        <position position="1"/>
    </location>
</feature>
<dbReference type="AlphaFoldDB" id="A0AAN5CY95"/>
<feature type="region of interest" description="Disordered" evidence="1">
    <location>
        <begin position="570"/>
        <end position="633"/>
    </location>
</feature>
<evidence type="ECO:0000259" key="2">
    <source>
        <dbReference type="Pfam" id="PF10505"/>
    </source>
</evidence>
<feature type="compositionally biased region" description="Basic and acidic residues" evidence="1">
    <location>
        <begin position="1"/>
        <end position="18"/>
    </location>
</feature>
<dbReference type="Pfam" id="PF10505">
    <property type="entry name" value="NARG2_C"/>
    <property type="match status" value="1"/>
</dbReference>
<evidence type="ECO:0000256" key="1">
    <source>
        <dbReference type="SAM" id="MobiDB-lite"/>
    </source>
</evidence>
<feature type="region of interest" description="Disordered" evidence="1">
    <location>
        <begin position="344"/>
        <end position="364"/>
    </location>
</feature>
<organism evidence="3 4">
    <name type="scientific">Pristionchus mayeri</name>
    <dbReference type="NCBI Taxonomy" id="1317129"/>
    <lineage>
        <taxon>Eukaryota</taxon>
        <taxon>Metazoa</taxon>
        <taxon>Ecdysozoa</taxon>
        <taxon>Nematoda</taxon>
        <taxon>Chromadorea</taxon>
        <taxon>Rhabditida</taxon>
        <taxon>Rhabditina</taxon>
        <taxon>Diplogasteromorpha</taxon>
        <taxon>Diplogasteroidea</taxon>
        <taxon>Neodiplogasteridae</taxon>
        <taxon>Pristionchus</taxon>
    </lineage>
</organism>
<feature type="domain" description="Little elongation complex subunit 2 C-terminal" evidence="2">
    <location>
        <begin position="357"/>
        <end position="517"/>
    </location>
</feature>
<reference evidence="4" key="1">
    <citation type="submission" date="2022-10" db="EMBL/GenBank/DDBJ databases">
        <title>Genome assembly of Pristionchus species.</title>
        <authorList>
            <person name="Yoshida K."/>
            <person name="Sommer R.J."/>
        </authorList>
    </citation>
    <scope>NUCLEOTIDE SEQUENCE [LARGE SCALE GENOMIC DNA]</scope>
    <source>
        <strain evidence="4">RS5460</strain>
    </source>
</reference>
<name>A0AAN5CY95_9BILA</name>
<feature type="region of interest" description="Disordered" evidence="1">
    <location>
        <begin position="1"/>
        <end position="29"/>
    </location>
</feature>
<sequence>KEKEKEKEELKKKKEELKQTNPEAVLNRKTKNQQFGLTRPWQPQLDRAIAIGDERRSALSAEEQKRYVAIVANFHQIDSSTRFQQNRTDLKVYDDRLSAERQIVDSLVRAQLKDANVSMKELNTEVQHVLQRWSARYMHDKSRFEKMKTIPWRKESEPTPSEGVLKPQLERMLMAAANPKLMLPPSMHDRVHVNYTPHRFDPRNKQSTKIGDDQALLSLCSDTGCSIAMECTTAVHLMTRPGEPRNYTYNIPISVFEQFRAGSAIRHCFLGKPRPQSGISNQTLLHMVAKYRVKSTFTKKEDPHPKPSSSRYTVAPAKSTVEQREGGEGFSLLDDLLGSILMPTSSSTLNGGGQPSEVKPSSTDHSYALFSIPSTTQSEQKVIIRSSPSLRNDAKGGTEYSLSAKVEFAAEAGVIKETYEQMLWNSMKAVFKGAVNSATVHMHPFMKDALQISHSRAIPMSNQYNQELFPLMSTRTEQLSRLLGELSLLQPGEYLLQISPLSDEMIVYRENPTGNELFFRKGPTRMSGVLKAADYFTGIDDKRVLHWQVCQGRAPLTLWPEGHHILSTYEKREKEGKGKKRKHELGKSRSEMTGEEKKLNTFKNNKRRKLNQQMKREAAKVWQEPRKDLDAPE</sequence>
<feature type="compositionally biased region" description="Basic and acidic residues" evidence="1">
    <location>
        <begin position="585"/>
        <end position="599"/>
    </location>
</feature>
<accession>A0AAN5CY95</accession>
<evidence type="ECO:0000313" key="3">
    <source>
        <dbReference type="EMBL" id="GMR52299.1"/>
    </source>
</evidence>
<dbReference type="GO" id="GO:0008023">
    <property type="term" value="C:transcription elongation factor complex"/>
    <property type="evidence" value="ECO:0007669"/>
    <property type="project" value="InterPro"/>
</dbReference>
<dbReference type="Proteomes" id="UP001328107">
    <property type="component" value="Unassembled WGS sequence"/>
</dbReference>
<feature type="region of interest" description="Disordered" evidence="1">
    <location>
        <begin position="298"/>
        <end position="325"/>
    </location>
</feature>
<gene>
    <name evidence="3" type="ORF">PMAYCL1PPCAC_22494</name>
</gene>
<dbReference type="InterPro" id="IPR019535">
    <property type="entry name" value="ICE2_C"/>
</dbReference>
<feature type="compositionally biased region" description="Basic and acidic residues" evidence="1">
    <location>
        <begin position="614"/>
        <end position="633"/>
    </location>
</feature>
<protein>
    <recommendedName>
        <fullName evidence="2">Little elongation complex subunit 2 C-terminal domain-containing protein</fullName>
    </recommendedName>
</protein>
<dbReference type="EMBL" id="BTRK01000005">
    <property type="protein sequence ID" value="GMR52299.1"/>
    <property type="molecule type" value="Genomic_DNA"/>
</dbReference>
<keyword evidence="4" id="KW-1185">Reference proteome</keyword>
<comment type="caution">
    <text evidence="3">The sequence shown here is derived from an EMBL/GenBank/DDBJ whole genome shotgun (WGS) entry which is preliminary data.</text>
</comment>